<evidence type="ECO:0000256" key="1">
    <source>
        <dbReference type="ARBA" id="ARBA00004651"/>
    </source>
</evidence>
<evidence type="ECO:0000256" key="8">
    <source>
        <dbReference type="SAM" id="MobiDB-lite"/>
    </source>
</evidence>
<keyword evidence="4 9" id="KW-1133">Transmembrane helix</keyword>
<dbReference type="PROSITE" id="PS50850">
    <property type="entry name" value="MFS"/>
    <property type="match status" value="2"/>
</dbReference>
<dbReference type="PROSITE" id="PS00216">
    <property type="entry name" value="SUGAR_TRANSPORT_1"/>
    <property type="match status" value="1"/>
</dbReference>
<feature type="transmembrane region" description="Helical" evidence="9">
    <location>
        <begin position="63"/>
        <end position="81"/>
    </location>
</feature>
<feature type="transmembrane region" description="Helical" evidence="9">
    <location>
        <begin position="20"/>
        <end position="43"/>
    </location>
</feature>
<feature type="compositionally biased region" description="Polar residues" evidence="8">
    <location>
        <begin position="463"/>
        <end position="475"/>
    </location>
</feature>
<dbReference type="Pfam" id="PF00083">
    <property type="entry name" value="Sugar_tr"/>
    <property type="match status" value="2"/>
</dbReference>
<keyword evidence="3 9" id="KW-0812">Transmembrane</keyword>
<feature type="transmembrane region" description="Helical" evidence="9">
    <location>
        <begin position="93"/>
        <end position="112"/>
    </location>
</feature>
<feature type="transmembrane region" description="Helical" evidence="9">
    <location>
        <begin position="324"/>
        <end position="344"/>
    </location>
</feature>
<reference evidence="11 12" key="1">
    <citation type="journal article" date="2017" name="Curr. Biol.">
        <title>The Evolution of Venom by Co-option of Single-Copy Genes.</title>
        <authorList>
            <person name="Martinson E.O."/>
            <person name="Mrinalini"/>
            <person name="Kelkar Y.D."/>
            <person name="Chang C.H."/>
            <person name="Werren J.H."/>
        </authorList>
    </citation>
    <scope>NUCLEOTIDE SEQUENCE [LARGE SCALE GENOMIC DNA]</scope>
    <source>
        <strain evidence="11 12">Alberta</strain>
        <tissue evidence="11">Whole body</tissue>
    </source>
</reference>
<proteinExistence type="inferred from homology"/>
<dbReference type="Proteomes" id="UP000215335">
    <property type="component" value="Unassembled WGS sequence"/>
</dbReference>
<comment type="similarity">
    <text evidence="7">Belongs to the major facilitator superfamily. Sugar transporter (TC 2.A.1.1) family. Trehalose transporter subfamily.</text>
</comment>
<feature type="transmembrane region" description="Helical" evidence="9">
    <location>
        <begin position="295"/>
        <end position="317"/>
    </location>
</feature>
<dbReference type="InterPro" id="IPR050549">
    <property type="entry name" value="MFS_Trehalose_Transporter"/>
</dbReference>
<dbReference type="InterPro" id="IPR005829">
    <property type="entry name" value="Sugar_transporter_CS"/>
</dbReference>
<dbReference type="InterPro" id="IPR044775">
    <property type="entry name" value="MFS_ERD6/Tret1-like"/>
</dbReference>
<feature type="transmembrane region" description="Helical" evidence="9">
    <location>
        <begin position="722"/>
        <end position="742"/>
    </location>
</feature>
<dbReference type="InterPro" id="IPR020846">
    <property type="entry name" value="MFS_dom"/>
</dbReference>
<keyword evidence="2" id="KW-1003">Cell membrane</keyword>
<dbReference type="STRING" id="543379.A0A232F7N7"/>
<dbReference type="GO" id="GO:0005886">
    <property type="term" value="C:plasma membrane"/>
    <property type="evidence" value="ECO:0007669"/>
    <property type="project" value="UniProtKB-SubCell"/>
</dbReference>
<protein>
    <recommendedName>
        <fullName evidence="10">Major facilitator superfamily (MFS) profile domain-containing protein</fullName>
    </recommendedName>
</protein>
<dbReference type="PROSITE" id="PS00217">
    <property type="entry name" value="SUGAR_TRANSPORT_2"/>
    <property type="match status" value="1"/>
</dbReference>
<sequence length="1027" mass="110938">MEDTGMLNGAPARQDGQKLWQYLSAFSACFLSIGVGTALAWTSPVIPDLEAFDSWLPLTKDESSWVSSLLAIGAMVGALPASPIANWLGRKRALLLLSLPFLISWTIIIFASQIWMLYAARSIVGIGVGASCVLVPTYLSEIGEPSIRGTLGAMFQLFLTIGIVYTFVLGAVVNYTTLAIACGVIEVVFVGTFLFMPESPIWLVGKGRRADATAALKRLRGDVYDVNTELNQMQKEAEENANRRSSVFDLVRLPAPRKALLICFAGMAFQQLSGVNAVIFYTVNIFKAAGSSLDADVAAILVAVVQCVMALVAAGIVDRAGRKPLLMFSSSVMSCSLIALGLFFKLKENESDVSNLGWLPLASLILFMIAFSIGLGPIPWMLMGELFTVELKGNASSLSVLLNWFLVFLVTKTFPALEMVFKSSGAFWIFAVIMGLATVFTFFVVPETKGKTIQEVQEELLGNKSNRSMSPSPTTRIGAKNEGGGQQRQPQLRAPAATSSNDSYKEYVYSPVATSQLSSSIYLPTTLPIDEDKPPVSVVPRRTYFNFVAMEESGSKLPQYVAATAANLCIFAGGAMMGWTSPVLANMGKNDTKSMEDNPLGVVVTDDDGSWVGSLMTLGAVAGSLVSGYIGERFGRKKALLATSIPFLLGWALIATAKSLEQLYVARFIFGIAIAISFTVVPMYCGEIAETSIRGVLGSFLQLFVTFGLLYAYAIGPFVSYLIFWIVCAAVPIVFFACFMFMPESPYWLLTKGMKTEAEDALCKLRGKTSSGVQKELGDMQIAVDQAFSTEVKMTDLFTVKANFKALLLTCAGVSFQQLTGINVVLFYAQKIFASTGSAIDPAVCTIIVGVVQVCASGVTPIVVDRLGRRILLIASGVGTAVATGVLGVYYYIMDVEKADVSNLGWLPIASLVLFMCLYCVGWGPLPWAIMGEMFSAEVKAKASGITVCICWALAFVITKFFSNIAAEFGNHTAFWFFTICCIVSVLFTVFLLPETKGKTLRQIQDELNGVKSLDYDNDERGQVSGK</sequence>
<evidence type="ECO:0000256" key="2">
    <source>
        <dbReference type="ARBA" id="ARBA00022475"/>
    </source>
</evidence>
<feature type="transmembrane region" description="Helical" evidence="9">
    <location>
        <begin position="178"/>
        <end position="196"/>
    </location>
</feature>
<feature type="transmembrane region" description="Helical" evidence="9">
    <location>
        <begin position="840"/>
        <end position="864"/>
    </location>
</feature>
<feature type="transmembrane region" description="Helical" evidence="9">
    <location>
        <begin position="663"/>
        <end position="684"/>
    </location>
</feature>
<evidence type="ECO:0000256" key="7">
    <source>
        <dbReference type="ARBA" id="ARBA00024348"/>
    </source>
</evidence>
<feature type="transmembrane region" description="Helical" evidence="9">
    <location>
        <begin position="560"/>
        <end position="579"/>
    </location>
</feature>
<gene>
    <name evidence="11" type="ORF">TSAR_003985</name>
</gene>
<dbReference type="NCBIfam" id="TIGR00879">
    <property type="entry name" value="SP"/>
    <property type="match status" value="2"/>
</dbReference>
<dbReference type="InterPro" id="IPR003663">
    <property type="entry name" value="Sugar/inositol_transpt"/>
</dbReference>
<feature type="transmembrane region" description="Helical" evidence="9">
    <location>
        <begin position="395"/>
        <end position="414"/>
    </location>
</feature>
<feature type="transmembrane region" description="Helical" evidence="9">
    <location>
        <begin position="943"/>
        <end position="962"/>
    </location>
</feature>
<keyword evidence="5 9" id="KW-0472">Membrane</keyword>
<feature type="domain" description="Major facilitator superfamily (MFS) profile" evidence="10">
    <location>
        <begin position="1"/>
        <end position="449"/>
    </location>
</feature>
<keyword evidence="6" id="KW-0325">Glycoprotein</keyword>
<dbReference type="PRINTS" id="PR00171">
    <property type="entry name" value="SUGRTRNSPORT"/>
</dbReference>
<evidence type="ECO:0000256" key="4">
    <source>
        <dbReference type="ARBA" id="ARBA00022989"/>
    </source>
</evidence>
<evidence type="ECO:0000256" key="3">
    <source>
        <dbReference type="ARBA" id="ARBA00022692"/>
    </source>
</evidence>
<dbReference type="OrthoDB" id="4142200at2759"/>
<feature type="transmembrane region" description="Helical" evidence="9">
    <location>
        <begin position="696"/>
        <end position="716"/>
    </location>
</feature>
<feature type="domain" description="Major facilitator superfamily (MFS) profile" evidence="10">
    <location>
        <begin position="566"/>
        <end position="997"/>
    </location>
</feature>
<feature type="transmembrane region" description="Helical" evidence="9">
    <location>
        <begin position="974"/>
        <end position="993"/>
    </location>
</feature>
<keyword evidence="12" id="KW-1185">Reference proteome</keyword>
<dbReference type="SUPFAM" id="SSF103473">
    <property type="entry name" value="MFS general substrate transporter"/>
    <property type="match status" value="2"/>
</dbReference>
<feature type="region of interest" description="Disordered" evidence="8">
    <location>
        <begin position="460"/>
        <end position="500"/>
    </location>
</feature>
<comment type="caution">
    <text evidence="11">The sequence shown here is derived from an EMBL/GenBank/DDBJ whole genome shotgun (WGS) entry which is preliminary data.</text>
</comment>
<dbReference type="FunFam" id="1.20.1250.20:FF:000055">
    <property type="entry name" value="Facilitated trehalose transporter Tret1-2 homolog"/>
    <property type="match status" value="2"/>
</dbReference>
<feature type="transmembrane region" description="Helical" evidence="9">
    <location>
        <begin position="871"/>
        <end position="893"/>
    </location>
</feature>
<feature type="compositionally biased region" description="Low complexity" evidence="8">
    <location>
        <begin position="487"/>
        <end position="497"/>
    </location>
</feature>
<feature type="transmembrane region" description="Helical" evidence="9">
    <location>
        <begin position="905"/>
        <end position="931"/>
    </location>
</feature>
<dbReference type="InterPro" id="IPR036259">
    <property type="entry name" value="MFS_trans_sf"/>
</dbReference>
<organism evidence="11 12">
    <name type="scientific">Trichomalopsis sarcophagae</name>
    <dbReference type="NCBI Taxonomy" id="543379"/>
    <lineage>
        <taxon>Eukaryota</taxon>
        <taxon>Metazoa</taxon>
        <taxon>Ecdysozoa</taxon>
        <taxon>Arthropoda</taxon>
        <taxon>Hexapoda</taxon>
        <taxon>Insecta</taxon>
        <taxon>Pterygota</taxon>
        <taxon>Neoptera</taxon>
        <taxon>Endopterygota</taxon>
        <taxon>Hymenoptera</taxon>
        <taxon>Apocrita</taxon>
        <taxon>Proctotrupomorpha</taxon>
        <taxon>Chalcidoidea</taxon>
        <taxon>Pteromalidae</taxon>
        <taxon>Pteromalinae</taxon>
        <taxon>Trichomalopsis</taxon>
    </lineage>
</organism>
<evidence type="ECO:0000259" key="10">
    <source>
        <dbReference type="PROSITE" id="PS50850"/>
    </source>
</evidence>
<dbReference type="CDD" id="cd17358">
    <property type="entry name" value="MFS_GLUT6_8_Class3_like"/>
    <property type="match status" value="2"/>
</dbReference>
<evidence type="ECO:0000313" key="12">
    <source>
        <dbReference type="Proteomes" id="UP000215335"/>
    </source>
</evidence>
<feature type="transmembrane region" description="Helical" evidence="9">
    <location>
        <begin position="356"/>
        <end position="383"/>
    </location>
</feature>
<evidence type="ECO:0000256" key="6">
    <source>
        <dbReference type="ARBA" id="ARBA00023180"/>
    </source>
</evidence>
<name>A0A232F7N7_9HYME</name>
<evidence type="ECO:0000256" key="5">
    <source>
        <dbReference type="ARBA" id="ARBA00023136"/>
    </source>
</evidence>
<feature type="transmembrane region" description="Helical" evidence="9">
    <location>
        <begin position="151"/>
        <end position="172"/>
    </location>
</feature>
<dbReference type="Gene3D" id="1.20.1250.20">
    <property type="entry name" value="MFS general substrate transporter like domains"/>
    <property type="match status" value="2"/>
</dbReference>
<comment type="subcellular location">
    <subcellularLocation>
        <location evidence="1">Cell membrane</location>
        <topology evidence="1">Multi-pass membrane protein</topology>
    </subcellularLocation>
</comment>
<dbReference type="GO" id="GO:0051119">
    <property type="term" value="F:sugar transmembrane transporter activity"/>
    <property type="evidence" value="ECO:0007669"/>
    <property type="project" value="InterPro"/>
</dbReference>
<dbReference type="PANTHER" id="PTHR48021:SF86">
    <property type="entry name" value="FACILITATED TREHALOSE TRANSPORTER TRET1-1-LIKE PROTEIN"/>
    <property type="match status" value="1"/>
</dbReference>
<evidence type="ECO:0000256" key="9">
    <source>
        <dbReference type="SAM" id="Phobius"/>
    </source>
</evidence>
<evidence type="ECO:0000313" key="11">
    <source>
        <dbReference type="EMBL" id="OXU26469.1"/>
    </source>
</evidence>
<dbReference type="InterPro" id="IPR005828">
    <property type="entry name" value="MFS_sugar_transport-like"/>
</dbReference>
<accession>A0A232F7N7</accession>
<feature type="transmembrane region" description="Helical" evidence="9">
    <location>
        <begin position="118"/>
        <end position="139"/>
    </location>
</feature>
<dbReference type="PANTHER" id="PTHR48021">
    <property type="match status" value="1"/>
</dbReference>
<dbReference type="AlphaFoldDB" id="A0A232F7N7"/>
<feature type="transmembrane region" description="Helical" evidence="9">
    <location>
        <begin position="426"/>
        <end position="445"/>
    </location>
</feature>
<feature type="transmembrane region" description="Helical" evidence="9">
    <location>
        <begin position="639"/>
        <end position="657"/>
    </location>
</feature>
<feature type="transmembrane region" description="Helical" evidence="9">
    <location>
        <begin position="259"/>
        <end position="283"/>
    </location>
</feature>
<dbReference type="EMBL" id="NNAY01000793">
    <property type="protein sequence ID" value="OXU26469.1"/>
    <property type="molecule type" value="Genomic_DNA"/>
</dbReference>
<feature type="transmembrane region" description="Helical" evidence="9">
    <location>
        <begin position="806"/>
        <end position="828"/>
    </location>
</feature>
<feature type="transmembrane region" description="Helical" evidence="9">
    <location>
        <begin position="611"/>
        <end position="630"/>
    </location>
</feature>